<protein>
    <submittedName>
        <fullName evidence="1">Uncharacterized protein</fullName>
    </submittedName>
</protein>
<evidence type="ECO:0000313" key="1">
    <source>
        <dbReference type="EMBL" id="JAN11970.1"/>
    </source>
</evidence>
<proteinExistence type="predicted"/>
<accession>A0A0P5D8Y1</accession>
<name>A0A0P5D8Y1_9CRUS</name>
<sequence length="110" mass="11984">MKLQGNCLSLFFIHFTKYQLLFQIVHFIVWLLVSRERLSATIQHETTSMAGEAVFAETATSVSLQSASTTTVGEMGASPIRDTDSSTLLGQAGHELNIVSIEIAVKVPTN</sequence>
<dbReference type="EMBL" id="GDIQ01082767">
    <property type="protein sequence ID" value="JAN11970.1"/>
    <property type="molecule type" value="Transcribed_RNA"/>
</dbReference>
<dbReference type="AlphaFoldDB" id="A0A0P5D8Y1"/>
<reference evidence="1" key="1">
    <citation type="submission" date="2015-10" db="EMBL/GenBank/DDBJ databases">
        <title>EvidentialGene: Evidence-directed Construction of Complete mRNA Transcriptomes without Genomes.</title>
        <authorList>
            <person name="Gilbert D.G."/>
        </authorList>
    </citation>
    <scope>NUCLEOTIDE SEQUENCE</scope>
</reference>
<organism evidence="1">
    <name type="scientific">Daphnia magna</name>
    <dbReference type="NCBI Taxonomy" id="35525"/>
    <lineage>
        <taxon>Eukaryota</taxon>
        <taxon>Metazoa</taxon>
        <taxon>Ecdysozoa</taxon>
        <taxon>Arthropoda</taxon>
        <taxon>Crustacea</taxon>
        <taxon>Branchiopoda</taxon>
        <taxon>Diplostraca</taxon>
        <taxon>Cladocera</taxon>
        <taxon>Anomopoda</taxon>
        <taxon>Daphniidae</taxon>
        <taxon>Daphnia</taxon>
    </lineage>
</organism>